<dbReference type="EMBL" id="GISG01230429">
    <property type="protein sequence ID" value="MBA4666069.1"/>
    <property type="molecule type" value="Transcribed_RNA"/>
</dbReference>
<dbReference type="AlphaFoldDB" id="A0A7C9EQT7"/>
<sequence length="144" mass="15986">MFKLCVIVLPASDFPCCLYSLSPTAVKWGPPPPSIFLFTLVSWRYLSTTAGLLSLFPRVGCILGTSLCMACTVFQWNVSSEIEPSLFTDHVWINFPESILPNRFRTDYILLQFCWPSGCSLVIGCSPWVSVAPWHGEQPAPGLP</sequence>
<name>A0A7C9EQT7_OPUST</name>
<accession>A0A7C9EQT7</accession>
<protein>
    <submittedName>
        <fullName evidence="1">Uncharacterized protein</fullName>
    </submittedName>
</protein>
<reference evidence="1" key="1">
    <citation type="journal article" date="2013" name="J. Plant Res.">
        <title>Effect of fungi and light on seed germination of three Opuntia species from semiarid lands of central Mexico.</title>
        <authorList>
            <person name="Delgado-Sanchez P."/>
            <person name="Jimenez-Bremont J.F."/>
            <person name="Guerrero-Gonzalez Mde L."/>
            <person name="Flores J."/>
        </authorList>
    </citation>
    <scope>NUCLEOTIDE SEQUENCE</scope>
    <source>
        <tissue evidence="1">Cladode</tissue>
    </source>
</reference>
<organism evidence="1">
    <name type="scientific">Opuntia streptacantha</name>
    <name type="common">Prickly pear cactus</name>
    <name type="synonym">Opuntia cardona</name>
    <dbReference type="NCBI Taxonomy" id="393608"/>
    <lineage>
        <taxon>Eukaryota</taxon>
        <taxon>Viridiplantae</taxon>
        <taxon>Streptophyta</taxon>
        <taxon>Embryophyta</taxon>
        <taxon>Tracheophyta</taxon>
        <taxon>Spermatophyta</taxon>
        <taxon>Magnoliopsida</taxon>
        <taxon>eudicotyledons</taxon>
        <taxon>Gunneridae</taxon>
        <taxon>Pentapetalae</taxon>
        <taxon>Caryophyllales</taxon>
        <taxon>Cactineae</taxon>
        <taxon>Cactaceae</taxon>
        <taxon>Opuntioideae</taxon>
        <taxon>Opuntia</taxon>
    </lineage>
</organism>
<proteinExistence type="predicted"/>
<evidence type="ECO:0000313" key="1">
    <source>
        <dbReference type="EMBL" id="MBA4666069.1"/>
    </source>
</evidence>
<reference evidence="1" key="2">
    <citation type="submission" date="2020-07" db="EMBL/GenBank/DDBJ databases">
        <authorList>
            <person name="Vera ALvarez R."/>
            <person name="Arias-Moreno D.M."/>
            <person name="Jimenez-Jacinto V."/>
            <person name="Jimenez-Bremont J.F."/>
            <person name="Swaminathan K."/>
            <person name="Moose S.P."/>
            <person name="Guerrero-Gonzalez M.L."/>
            <person name="Marino-Ramirez L."/>
            <person name="Landsman D."/>
            <person name="Rodriguez-Kessler M."/>
            <person name="Delgado-Sanchez P."/>
        </authorList>
    </citation>
    <scope>NUCLEOTIDE SEQUENCE</scope>
    <source>
        <tissue evidence="1">Cladode</tissue>
    </source>
</reference>